<evidence type="ECO:0000313" key="6">
    <source>
        <dbReference type="Proteomes" id="UP001160390"/>
    </source>
</evidence>
<feature type="domain" description="AB hydrolase-1" evidence="4">
    <location>
        <begin position="58"/>
        <end position="174"/>
    </location>
</feature>
<dbReference type="EMBL" id="CABFNP030000754">
    <property type="protein sequence ID" value="CAI6084876.1"/>
    <property type="molecule type" value="Genomic_DNA"/>
</dbReference>
<evidence type="ECO:0000259" key="4">
    <source>
        <dbReference type="Pfam" id="PF00561"/>
    </source>
</evidence>
<dbReference type="PRINTS" id="PR00111">
    <property type="entry name" value="ABHYDROLASE"/>
</dbReference>
<dbReference type="Pfam" id="PF00561">
    <property type="entry name" value="Abhydrolase_1"/>
    <property type="match status" value="1"/>
</dbReference>
<accession>A0AA35LXK3</accession>
<feature type="chain" id="PRO_5041411285" description="AB hydrolase-1 domain-containing protein" evidence="3">
    <location>
        <begin position="19"/>
        <end position="354"/>
    </location>
</feature>
<sequence length="354" mass="40062">MRFFNFITAISLAPLALAFPLNLTQPGTIIGTTSHYTEVRGHTYHYLLAEPSSEPKGTVLLVHGLPDISYGWRYQVPAITALGYRVIAPDMLGYAGTDSPNSLIHWTHKELATDLVNLVGQIAPDEQVILGGHDWGAGLVYKVAMWYPDFVKALFTIAVPYMPPWLGLSTDWRDLSDLVADGTFPTLGYQLQWRDPSIDRNFTTPSQIRMMFNTVFGGTTPEGAYGYSVSEGFLYDVMPLLQPNALVNSSDMDLYVNSIARHGVRGVFNWYRTRRMDWEDELPLAKEEGTFRFRMPSLFIPALKDISMPEEYYRDMPGYFDSLAIRAVDAGHWTHWEGREEVNDILTSWVKSLD</sequence>
<evidence type="ECO:0000256" key="1">
    <source>
        <dbReference type="ARBA" id="ARBA00022801"/>
    </source>
</evidence>
<dbReference type="PRINTS" id="PR00412">
    <property type="entry name" value="EPOXHYDRLASE"/>
</dbReference>
<reference evidence="5" key="1">
    <citation type="submission" date="2023-01" db="EMBL/GenBank/DDBJ databases">
        <authorList>
            <person name="Piombo E."/>
        </authorList>
    </citation>
    <scope>NUCLEOTIDE SEQUENCE</scope>
</reference>
<keyword evidence="1" id="KW-0378">Hydrolase</keyword>
<gene>
    <name evidence="5" type="ORF">CCHLO57077_00005061</name>
</gene>
<dbReference type="AlphaFoldDB" id="A0AA35LXK3"/>
<dbReference type="InterPro" id="IPR000639">
    <property type="entry name" value="Epox_hydrolase-like"/>
</dbReference>
<dbReference type="Gene3D" id="3.40.50.1820">
    <property type="entry name" value="alpha/beta hydrolase"/>
    <property type="match status" value="1"/>
</dbReference>
<evidence type="ECO:0000256" key="3">
    <source>
        <dbReference type="SAM" id="SignalP"/>
    </source>
</evidence>
<protein>
    <recommendedName>
        <fullName evidence="4">AB hydrolase-1 domain-containing protein</fullName>
    </recommendedName>
</protein>
<dbReference type="Proteomes" id="UP001160390">
    <property type="component" value="Unassembled WGS sequence"/>
</dbReference>
<dbReference type="InterPro" id="IPR029058">
    <property type="entry name" value="AB_hydrolase_fold"/>
</dbReference>
<dbReference type="GO" id="GO:0016787">
    <property type="term" value="F:hydrolase activity"/>
    <property type="evidence" value="ECO:0007669"/>
    <property type="project" value="UniProtKB-KW"/>
</dbReference>
<keyword evidence="6" id="KW-1185">Reference proteome</keyword>
<organism evidence="5 6">
    <name type="scientific">Clonostachys chloroleuca</name>
    <dbReference type="NCBI Taxonomy" id="1926264"/>
    <lineage>
        <taxon>Eukaryota</taxon>
        <taxon>Fungi</taxon>
        <taxon>Dikarya</taxon>
        <taxon>Ascomycota</taxon>
        <taxon>Pezizomycotina</taxon>
        <taxon>Sordariomycetes</taxon>
        <taxon>Hypocreomycetidae</taxon>
        <taxon>Hypocreales</taxon>
        <taxon>Bionectriaceae</taxon>
        <taxon>Clonostachys</taxon>
    </lineage>
</organism>
<dbReference type="PANTHER" id="PTHR43329">
    <property type="entry name" value="EPOXIDE HYDROLASE"/>
    <property type="match status" value="1"/>
</dbReference>
<keyword evidence="3" id="KW-0732">Signal</keyword>
<evidence type="ECO:0000313" key="5">
    <source>
        <dbReference type="EMBL" id="CAI6084876.1"/>
    </source>
</evidence>
<name>A0AA35LXK3_9HYPO</name>
<dbReference type="SUPFAM" id="SSF53474">
    <property type="entry name" value="alpha/beta-Hydrolases"/>
    <property type="match status" value="1"/>
</dbReference>
<feature type="signal peptide" evidence="3">
    <location>
        <begin position="1"/>
        <end position="18"/>
    </location>
</feature>
<proteinExistence type="inferred from homology"/>
<comment type="caution">
    <text evidence="5">The sequence shown here is derived from an EMBL/GenBank/DDBJ whole genome shotgun (WGS) entry which is preliminary data.</text>
</comment>
<evidence type="ECO:0000256" key="2">
    <source>
        <dbReference type="ARBA" id="ARBA00038334"/>
    </source>
</evidence>
<comment type="similarity">
    <text evidence="2">Belongs to the AB hydrolase superfamily. Epoxide hydrolase family.</text>
</comment>
<dbReference type="InterPro" id="IPR000073">
    <property type="entry name" value="AB_hydrolase_1"/>
</dbReference>